<dbReference type="GO" id="GO:0035251">
    <property type="term" value="F:UDP-glucosyltransferase activity"/>
    <property type="evidence" value="ECO:0007669"/>
    <property type="project" value="TreeGrafter"/>
</dbReference>
<dbReference type="Pfam" id="PF00201">
    <property type="entry name" value="UDPGT"/>
    <property type="match status" value="1"/>
</dbReference>
<evidence type="ECO:0000256" key="2">
    <source>
        <dbReference type="ARBA" id="ARBA00022676"/>
    </source>
</evidence>
<reference evidence="6" key="1">
    <citation type="submission" date="2003-10" db="EMBL/GenBank/DDBJ databases">
        <title>Crocus sativus stigmas glucosyltransferases.</title>
        <authorList>
            <person name="Bouvier F."/>
            <person name="Dogbo O."/>
            <person name="d'Harlingue A."/>
            <person name="Camara B."/>
        </authorList>
    </citation>
    <scope>NUCLEOTIDE SEQUENCE</scope>
    <source>
        <tissue evidence="6">Style branches</tissue>
    </source>
</reference>
<dbReference type="EC" id="2.4.1.-" evidence="5"/>
<dbReference type="PANTHER" id="PTHR48047:SF45">
    <property type="entry name" value="SCOPOLETIN GLUCOSYLTRANSFERASE-LIKE"/>
    <property type="match status" value="1"/>
</dbReference>
<protein>
    <recommendedName>
        <fullName evidence="5">Glycosyltransferase</fullName>
        <ecNumber evidence="5">2.4.1.-</ecNumber>
    </recommendedName>
</protein>
<dbReference type="InterPro" id="IPR002213">
    <property type="entry name" value="UDP_glucos_trans"/>
</dbReference>
<dbReference type="CDD" id="cd03784">
    <property type="entry name" value="GT1_Gtf-like"/>
    <property type="match status" value="1"/>
</dbReference>
<dbReference type="PANTHER" id="PTHR48047">
    <property type="entry name" value="GLYCOSYLTRANSFERASE"/>
    <property type="match status" value="1"/>
</dbReference>
<evidence type="ECO:0000256" key="3">
    <source>
        <dbReference type="ARBA" id="ARBA00022679"/>
    </source>
</evidence>
<dbReference type="InterPro" id="IPR035595">
    <property type="entry name" value="UDP_glycos_trans_CS"/>
</dbReference>
<evidence type="ECO:0000256" key="5">
    <source>
        <dbReference type="RuleBase" id="RU362057"/>
    </source>
</evidence>
<evidence type="ECO:0000313" key="6">
    <source>
        <dbReference type="EMBL" id="CAE48294.1"/>
    </source>
</evidence>
<accession>A0A0A8K9V7</accession>
<evidence type="ECO:0000256" key="4">
    <source>
        <dbReference type="RuleBase" id="RU003718"/>
    </source>
</evidence>
<dbReference type="SUPFAM" id="SSF53756">
    <property type="entry name" value="UDP-Glycosyltransferase/glycogen phosphorylase"/>
    <property type="match status" value="1"/>
</dbReference>
<name>A0A0A8K9V7_CROSA</name>
<dbReference type="EMBL" id="AJ584669">
    <property type="protein sequence ID" value="CAE48294.1"/>
    <property type="molecule type" value="mRNA"/>
</dbReference>
<dbReference type="AlphaFoldDB" id="A0A0A8K9V7"/>
<sequence>MRDSQHVFFFGLMAQGHLIPFLDMADVMCGRGVMVTRISTPLNGTILAKALDHLRTDLGLEINIKVFKFPGLDSGVPENCETVDFIASNSRGEANMFCDFLRASCILQRPFADEQLLDETKPNGVIADLFFPWATETAGKMSVPRLAFHGSSFFAMCAPANLRCSSPRGTLPEEAESVVIAGLPHRIEVLRSQMPPADKSMGDLFGRIRESELKSYGLLVNSFFELEPDYVRHYREIIGRRAWHIGPLSLRIDTGANDSSSTLIRWLDSKSPGSVVYLCFGSMLDFNTAQLREIALGLEASGRPFVWVVKGAGNEWVPEGFLEEIKGAKGLIIKGWAPQVLILDHIGIGAFVTHCGWNSAMEGVCAGVPMVTWPMYAEQFYNEKLVTQVLKSGANVGSLQWNRAMCHGAVKREVLCKALKRVMGSEEVEDNRSRSRAKDFKEMAKRAVEEGGSSYSDYCTLMEDISSWLCN</sequence>
<organism evidence="6">
    <name type="scientific">Crocus sativus</name>
    <name type="common">Saffron</name>
    <dbReference type="NCBI Taxonomy" id="82528"/>
    <lineage>
        <taxon>Eukaryota</taxon>
        <taxon>Viridiplantae</taxon>
        <taxon>Streptophyta</taxon>
        <taxon>Embryophyta</taxon>
        <taxon>Tracheophyta</taxon>
        <taxon>Spermatophyta</taxon>
        <taxon>Magnoliopsida</taxon>
        <taxon>Liliopsida</taxon>
        <taxon>Asparagales</taxon>
        <taxon>Iridaceae</taxon>
        <taxon>Crocoideae</taxon>
        <taxon>Croceae</taxon>
        <taxon>Crocus</taxon>
    </lineage>
</organism>
<comment type="similarity">
    <text evidence="1 4">Belongs to the UDP-glycosyltransferase family.</text>
</comment>
<evidence type="ECO:0000256" key="1">
    <source>
        <dbReference type="ARBA" id="ARBA00009995"/>
    </source>
</evidence>
<keyword evidence="2 4" id="KW-0328">Glycosyltransferase</keyword>
<gene>
    <name evidence="6" type="primary">gt5</name>
</gene>
<dbReference type="Gene3D" id="3.40.50.2000">
    <property type="entry name" value="Glycogen Phosphorylase B"/>
    <property type="match status" value="2"/>
</dbReference>
<proteinExistence type="evidence at transcript level"/>
<dbReference type="FunFam" id="3.40.50.2000:FF:000047">
    <property type="entry name" value="Glycosyltransferase"/>
    <property type="match status" value="1"/>
</dbReference>
<dbReference type="PROSITE" id="PS00375">
    <property type="entry name" value="UDPGT"/>
    <property type="match status" value="1"/>
</dbReference>
<keyword evidence="3 4" id="KW-0808">Transferase</keyword>